<evidence type="ECO:0000259" key="7">
    <source>
        <dbReference type="Pfam" id="PF17841"/>
    </source>
</evidence>
<dbReference type="RefSeq" id="WP_067653408.1">
    <property type="nucleotide sequence ID" value="NZ_KQ961036.1"/>
</dbReference>
<organism evidence="8 9">
    <name type="scientific">Agrobacterium bohemicum</name>
    <dbReference type="NCBI Taxonomy" id="2052828"/>
    <lineage>
        <taxon>Bacteria</taxon>
        <taxon>Pseudomonadati</taxon>
        <taxon>Pseudomonadota</taxon>
        <taxon>Alphaproteobacteria</taxon>
        <taxon>Hyphomicrobiales</taxon>
        <taxon>Rhizobiaceae</taxon>
        <taxon>Rhizobium/Agrobacterium group</taxon>
        <taxon>Agrobacterium</taxon>
    </lineage>
</organism>
<protein>
    <submittedName>
        <fullName evidence="8">Conjugal transfer protein TraA</fullName>
    </submittedName>
</protein>
<dbReference type="Pfam" id="PF03389">
    <property type="entry name" value="MobA_MobL"/>
    <property type="match status" value="1"/>
</dbReference>
<dbReference type="SUPFAM" id="SSF52540">
    <property type="entry name" value="P-loop containing nucleoside triphosphate hydrolases"/>
    <property type="match status" value="2"/>
</dbReference>
<dbReference type="PANTHER" id="PTHR43788">
    <property type="entry name" value="DNA2/NAM7 HELICASE FAMILY MEMBER"/>
    <property type="match status" value="1"/>
</dbReference>
<keyword evidence="3" id="KW-0067">ATP-binding</keyword>
<dbReference type="EMBL" id="LNUW01000007">
    <property type="protein sequence ID" value="KXG87373.1"/>
    <property type="molecule type" value="Genomic_DNA"/>
</dbReference>
<dbReference type="GO" id="GO:0003678">
    <property type="term" value="F:DNA helicase activity"/>
    <property type="evidence" value="ECO:0007669"/>
    <property type="project" value="UniProtKB-ARBA"/>
</dbReference>
<dbReference type="NCBIfam" id="NF041496">
    <property type="entry name" value="MobQ"/>
    <property type="match status" value="1"/>
</dbReference>
<dbReference type="Gene3D" id="3.40.50.300">
    <property type="entry name" value="P-loop containing nucleotide triphosphate hydrolases"/>
    <property type="match status" value="2"/>
</dbReference>
<dbReference type="GO" id="GO:0005524">
    <property type="term" value="F:ATP binding"/>
    <property type="evidence" value="ECO:0007669"/>
    <property type="project" value="UniProtKB-KW"/>
</dbReference>
<dbReference type="InterPro" id="IPR050534">
    <property type="entry name" value="Coronavir_polyprotein_1ab"/>
</dbReference>
<dbReference type="Pfam" id="PF13604">
    <property type="entry name" value="AAA_30"/>
    <property type="match status" value="1"/>
</dbReference>
<dbReference type="InterPro" id="IPR005053">
    <property type="entry name" value="MobA_MobL"/>
</dbReference>
<evidence type="ECO:0000256" key="1">
    <source>
        <dbReference type="ARBA" id="ARBA00010873"/>
    </source>
</evidence>
<dbReference type="InterPro" id="IPR027417">
    <property type="entry name" value="P-loop_NTPase"/>
</dbReference>
<evidence type="ECO:0000313" key="8">
    <source>
        <dbReference type="EMBL" id="KXG87373.1"/>
    </source>
</evidence>
<keyword evidence="4" id="KW-0184">Conjugation</keyword>
<gene>
    <name evidence="8" type="ORF">ATO67_20370</name>
</gene>
<dbReference type="CDD" id="cd17933">
    <property type="entry name" value="DEXSc_RecD-like"/>
    <property type="match status" value="1"/>
</dbReference>
<comment type="caution">
    <text evidence="8">The sequence shown here is derived from an EMBL/GenBank/DDBJ whole genome shotgun (WGS) entry which is preliminary data.</text>
</comment>
<dbReference type="PANTHER" id="PTHR43788:SF6">
    <property type="entry name" value="DNA HELICASE B"/>
    <property type="match status" value="1"/>
</dbReference>
<dbReference type="InterPro" id="IPR041533">
    <property type="entry name" value="Bep_BID"/>
</dbReference>
<dbReference type="AlphaFoldDB" id="A0A135P7I1"/>
<keyword evidence="2" id="KW-0547">Nucleotide-binding</keyword>
<accession>A0A135P7I1</accession>
<dbReference type="NCBIfam" id="TIGR02768">
    <property type="entry name" value="TraA_Ti"/>
    <property type="match status" value="1"/>
</dbReference>
<feature type="compositionally biased region" description="Basic and acidic residues" evidence="5">
    <location>
        <begin position="820"/>
        <end position="832"/>
    </location>
</feature>
<reference evidence="8 9" key="1">
    <citation type="submission" date="2015-11" db="EMBL/GenBank/DDBJ databases">
        <title>Draft genome sequence of Agrobacterium sp. R89-1.</title>
        <authorList>
            <person name="Zahradnik J."/>
            <person name="Kyslikova E."/>
            <person name="Palyzova A."/>
            <person name="Kyslik P."/>
        </authorList>
    </citation>
    <scope>NUCLEOTIDE SEQUENCE [LARGE SCALE GENOMIC DNA]</scope>
    <source>
        <strain evidence="8 9">R89-1</strain>
    </source>
</reference>
<dbReference type="STRING" id="2052828.ATO67_20370"/>
<evidence type="ECO:0000256" key="4">
    <source>
        <dbReference type="ARBA" id="ARBA00022971"/>
    </source>
</evidence>
<dbReference type="InterPro" id="IPR014136">
    <property type="entry name" value="TraA_Ti"/>
</dbReference>
<proteinExistence type="inferred from homology"/>
<feature type="region of interest" description="Disordered" evidence="5">
    <location>
        <begin position="805"/>
        <end position="832"/>
    </location>
</feature>
<dbReference type="Gene3D" id="2.30.30.940">
    <property type="match status" value="1"/>
</dbReference>
<evidence type="ECO:0000313" key="9">
    <source>
        <dbReference type="Proteomes" id="UP000070498"/>
    </source>
</evidence>
<dbReference type="Gene3D" id="3.30.930.30">
    <property type="match status" value="1"/>
</dbReference>
<evidence type="ECO:0000256" key="5">
    <source>
        <dbReference type="SAM" id="MobiDB-lite"/>
    </source>
</evidence>
<keyword evidence="9" id="KW-1185">Reference proteome</keyword>
<comment type="similarity">
    <text evidence="1">Belongs to the MobA/MobL family.</text>
</comment>
<dbReference type="Pfam" id="PF17841">
    <property type="entry name" value="Bep_C_terminal"/>
    <property type="match status" value="1"/>
</dbReference>
<evidence type="ECO:0000256" key="3">
    <source>
        <dbReference type="ARBA" id="ARBA00022840"/>
    </source>
</evidence>
<dbReference type="CDD" id="cd18809">
    <property type="entry name" value="SF1_C_RecD"/>
    <property type="match status" value="1"/>
</dbReference>
<name>A0A135P7I1_9HYPH</name>
<evidence type="ECO:0000256" key="2">
    <source>
        <dbReference type="ARBA" id="ARBA00022741"/>
    </source>
</evidence>
<dbReference type="Proteomes" id="UP000070498">
    <property type="component" value="Unassembled WGS sequence"/>
</dbReference>
<feature type="domain" description="MobA/MobL protein" evidence="6">
    <location>
        <begin position="17"/>
        <end position="230"/>
    </location>
</feature>
<feature type="domain" description="Bartonella effector protein BID" evidence="7">
    <location>
        <begin position="892"/>
        <end position="971"/>
    </location>
</feature>
<sequence>MAIYHLSSKPVSRSGGRSAVAAIAYRTATMMLNERDGLVHDFTARRGVAHCEIVLPDAVVADWALDRSTLWNAAEAAENRCDARVAREFEIALPHELSRDDRLSLTRAFAQDLANRYGTAIDFAIHVPQGKSDVRNIHAHVMMTTRVVTPTGLGEKSLIERENKWLLAQDLPTSHLQMRDIRQTFEQHANRHLMRAGLDVRIDHRSHLERGLEIEPTEHMGVHASQMMRRGLDVSRTRLEEDAARRNAALIRRKPDEVLRLLTDEKSVFTRHDVARTLHRYINDTDGFQRALAAVMASRQLVELQAEQHDELARYSTREMIGIEHSMAASALRMADRHSHGVRPETVDHALDRQDALLNGPGLSHEQRAAVRHITSSQQIAAVIGFAGAGKSTMLAAARDAWEHQGFTVHGGALAGKAAEGLTQSSGIAARTLASWEYGWNKGKGELQRGDILVIDEAGMVGSRQLARIVSQVEKRGAKLVLVGDHEQLQAIGAGSPFRAIAERIGSVELSDIRRQTQEWQRQASVAFATHRTGVGLAAYAEQGSVQFADDRDKAHEQLVADYLADRLDNPNASRIALAHRRVDVRAINDGIRTALQAQGLLAKGSGLGVGDDEASTVQVGTGLADNGDREIVYQTVNGKRSFAPGDRILLLENNRDLAVKNGMLGTVEAVEPNAIHMRLDGAASGQNNARVLSLPVKDYQNFDHGYATTIHKAQGATVDRAFVMASSTMDRHLTYVAMTRHRHQAKLYAGRDDLTDMKEMVASMSRSGAKETTLDYTNAFAERRGLDLKSDSDDDIKLAHAPTAVQKISSHAGQPVGQEQDRPHDRRQADEEPVHDLVGPAFNAVGSEPDLEHIQPDHGQRLVPPADVPAPLVPAITHYDRTVEDIARERAKPSLEHDMQAVRSVGREVYLDPEQAAARLRAAIVDTGIEGHALARSLVETPEQFGALRGKVGLLGDNKERKLARHYTQALGNHVLSAANTWQRRLEAERKSETWKRQRQDIVEVPGLTPRSHALLQQFDSLPLEDRPTVFAQLCATPHGQQAIVEARAIVNALEQRFGSADMRTLKPEALRLAPEMTHTLDQIKDVARIVERVQRAELTRQYELKQSLTKSLGLRM</sequence>
<evidence type="ECO:0000259" key="6">
    <source>
        <dbReference type="Pfam" id="PF03389"/>
    </source>
</evidence>